<gene>
    <name evidence="1" type="ORF">GCM10011516_35940</name>
</gene>
<dbReference type="InterPro" id="IPR036390">
    <property type="entry name" value="WH_DNA-bd_sf"/>
</dbReference>
<dbReference type="Gene3D" id="1.10.10.10">
    <property type="entry name" value="Winged helix-like DNA-binding domain superfamily/Winged helix DNA-binding domain"/>
    <property type="match status" value="1"/>
</dbReference>
<dbReference type="RefSeq" id="WP_182498328.1">
    <property type="nucleotide sequence ID" value="NZ_BMKM01000017.1"/>
</dbReference>
<dbReference type="AlphaFoldDB" id="A0A8H9G209"/>
<comment type="caution">
    <text evidence="1">The sequence shown here is derived from an EMBL/GenBank/DDBJ whole genome shotgun (WGS) entry which is preliminary data.</text>
</comment>
<dbReference type="SUPFAM" id="SSF46785">
    <property type="entry name" value="Winged helix' DNA-binding domain"/>
    <property type="match status" value="1"/>
</dbReference>
<protein>
    <submittedName>
        <fullName evidence="1">Transcriptional regulator</fullName>
    </submittedName>
</protein>
<reference evidence="1" key="1">
    <citation type="journal article" date="2014" name="Int. J. Syst. Evol. Microbiol.">
        <title>Complete genome sequence of Corynebacterium casei LMG S-19264T (=DSM 44701T), isolated from a smear-ripened cheese.</title>
        <authorList>
            <consortium name="US DOE Joint Genome Institute (JGI-PGF)"/>
            <person name="Walter F."/>
            <person name="Albersmeier A."/>
            <person name="Kalinowski J."/>
            <person name="Ruckert C."/>
        </authorList>
    </citation>
    <scope>NUCLEOTIDE SEQUENCE</scope>
    <source>
        <strain evidence="1">CGMCC 1.15966</strain>
    </source>
</reference>
<proteinExistence type="predicted"/>
<name>A0A8H9G209_9SPHI</name>
<sequence length="208" mass="23619">MKKNNADKILNLIKMRGEIDASCIAEELGITKEGARQQLLKLSDEGLIQSVCKKSGVGRPFTYYSLSPSGLEKFPDNHSEITVQLLKSIKSLLGENALELLITDREKNAYLKYEEHLKGSKTLTEKLNKLVQVRSDEGYMAEMKKGGQTYYFIENHCPICAAATECQQFCRAELKNFRALLGNELEVTRIKHILANENRCVYKIEKKK</sequence>
<dbReference type="Proteomes" id="UP000614460">
    <property type="component" value="Unassembled WGS sequence"/>
</dbReference>
<dbReference type="InterPro" id="IPR036388">
    <property type="entry name" value="WH-like_DNA-bd_sf"/>
</dbReference>
<keyword evidence="2" id="KW-1185">Reference proteome</keyword>
<evidence type="ECO:0000313" key="2">
    <source>
        <dbReference type="Proteomes" id="UP000614460"/>
    </source>
</evidence>
<evidence type="ECO:0000313" key="1">
    <source>
        <dbReference type="EMBL" id="GGE35171.1"/>
    </source>
</evidence>
<organism evidence="1 2">
    <name type="scientific">Sphingobacterium cellulitidis</name>
    <dbReference type="NCBI Taxonomy" id="1768011"/>
    <lineage>
        <taxon>Bacteria</taxon>
        <taxon>Pseudomonadati</taxon>
        <taxon>Bacteroidota</taxon>
        <taxon>Sphingobacteriia</taxon>
        <taxon>Sphingobacteriales</taxon>
        <taxon>Sphingobacteriaceae</taxon>
        <taxon>Sphingobacterium</taxon>
    </lineage>
</organism>
<accession>A0A8H9G209</accession>
<reference evidence="1" key="2">
    <citation type="submission" date="2020-09" db="EMBL/GenBank/DDBJ databases">
        <authorList>
            <person name="Sun Q."/>
            <person name="Zhou Y."/>
        </authorList>
    </citation>
    <scope>NUCLEOTIDE SEQUENCE</scope>
    <source>
        <strain evidence="1">CGMCC 1.15966</strain>
    </source>
</reference>
<dbReference type="EMBL" id="BMKM01000017">
    <property type="protein sequence ID" value="GGE35171.1"/>
    <property type="molecule type" value="Genomic_DNA"/>
</dbReference>